<protein>
    <submittedName>
        <fullName evidence="2">Uncharacterized protein</fullName>
    </submittedName>
</protein>
<reference evidence="2 3" key="1">
    <citation type="submission" date="2019-05" db="EMBL/GenBank/DDBJ databases">
        <title>Another draft genome of Portunus trituberculatus and its Hox gene families provides insights of decapod evolution.</title>
        <authorList>
            <person name="Jeong J.-H."/>
            <person name="Song I."/>
            <person name="Kim S."/>
            <person name="Choi T."/>
            <person name="Kim D."/>
            <person name="Ryu S."/>
            <person name="Kim W."/>
        </authorList>
    </citation>
    <scope>NUCLEOTIDE SEQUENCE [LARGE SCALE GENOMIC DNA]</scope>
    <source>
        <tissue evidence="2">Muscle</tissue>
    </source>
</reference>
<comment type="caution">
    <text evidence="2">The sequence shown here is derived from an EMBL/GenBank/DDBJ whole genome shotgun (WGS) entry which is preliminary data.</text>
</comment>
<evidence type="ECO:0000313" key="3">
    <source>
        <dbReference type="Proteomes" id="UP000324222"/>
    </source>
</evidence>
<dbReference type="AlphaFoldDB" id="A0A5B7EJ54"/>
<evidence type="ECO:0000313" key="2">
    <source>
        <dbReference type="EMBL" id="MPC33297.1"/>
    </source>
</evidence>
<sequence>MCPITLQRFAARGKGLHRPVLASGWRRQCGRAAPAHHISENTAPAEETSVTLDQATHRRLPPPSPAPHTQNTCLRSLFSATQALSRILSRRLPITSYKTKMHWGLFLIPAADTENIKNDRDKYKVEHV</sequence>
<organism evidence="2 3">
    <name type="scientific">Portunus trituberculatus</name>
    <name type="common">Swimming crab</name>
    <name type="synonym">Neptunus trituberculatus</name>
    <dbReference type="NCBI Taxonomy" id="210409"/>
    <lineage>
        <taxon>Eukaryota</taxon>
        <taxon>Metazoa</taxon>
        <taxon>Ecdysozoa</taxon>
        <taxon>Arthropoda</taxon>
        <taxon>Crustacea</taxon>
        <taxon>Multicrustacea</taxon>
        <taxon>Malacostraca</taxon>
        <taxon>Eumalacostraca</taxon>
        <taxon>Eucarida</taxon>
        <taxon>Decapoda</taxon>
        <taxon>Pleocyemata</taxon>
        <taxon>Brachyura</taxon>
        <taxon>Eubrachyura</taxon>
        <taxon>Portunoidea</taxon>
        <taxon>Portunidae</taxon>
        <taxon>Portuninae</taxon>
        <taxon>Portunus</taxon>
    </lineage>
</organism>
<proteinExistence type="predicted"/>
<dbReference type="EMBL" id="VSRR010002800">
    <property type="protein sequence ID" value="MPC33297.1"/>
    <property type="molecule type" value="Genomic_DNA"/>
</dbReference>
<name>A0A5B7EJ54_PORTR</name>
<feature type="region of interest" description="Disordered" evidence="1">
    <location>
        <begin position="36"/>
        <end position="69"/>
    </location>
</feature>
<keyword evidence="3" id="KW-1185">Reference proteome</keyword>
<evidence type="ECO:0000256" key="1">
    <source>
        <dbReference type="SAM" id="MobiDB-lite"/>
    </source>
</evidence>
<accession>A0A5B7EJ54</accession>
<dbReference type="Proteomes" id="UP000324222">
    <property type="component" value="Unassembled WGS sequence"/>
</dbReference>
<gene>
    <name evidence="2" type="ORF">E2C01_026641</name>
</gene>